<gene>
    <name evidence="1" type="ORF">WOLCODRAFT_21518</name>
</gene>
<dbReference type="EMBL" id="KB468009">
    <property type="protein sequence ID" value="PCH39556.1"/>
    <property type="molecule type" value="Genomic_DNA"/>
</dbReference>
<evidence type="ECO:0008006" key="3">
    <source>
        <dbReference type="Google" id="ProtNLM"/>
    </source>
</evidence>
<name>A0A2H3JBJ2_WOLCO</name>
<evidence type="ECO:0000313" key="2">
    <source>
        <dbReference type="Proteomes" id="UP000218811"/>
    </source>
</evidence>
<sequence>MDNLKDEPKVIQSCILVCRAFCVLSKHLLKISPEQTLGTREQTWLLGKFVRAMPVKGGSTVKSVEILGNPRSRDPKSVGHLGTFAAMFGGKLHQLESLSVKDATLADGDCYRSLYMNLSVFPSIIRLEIGNVTFPSISVLARLIIALPNVKEIIVSANIAFTKTRLPFLKGFSSDSGPNPGRSPNHLTCLLYSILLGANRKSMTLKFTHNARIDDVEPYKLLKSNGGDLRGVWKRGLRCSQADLDREASHFST</sequence>
<proteinExistence type="predicted"/>
<accession>A0A2H3JBJ2</accession>
<dbReference type="OrthoDB" id="2736594at2759"/>
<dbReference type="Proteomes" id="UP000218811">
    <property type="component" value="Unassembled WGS sequence"/>
</dbReference>
<evidence type="ECO:0000313" key="1">
    <source>
        <dbReference type="EMBL" id="PCH39556.1"/>
    </source>
</evidence>
<reference evidence="1 2" key="1">
    <citation type="journal article" date="2012" name="Science">
        <title>The Paleozoic origin of enzymatic lignin decomposition reconstructed from 31 fungal genomes.</title>
        <authorList>
            <person name="Floudas D."/>
            <person name="Binder M."/>
            <person name="Riley R."/>
            <person name="Barry K."/>
            <person name="Blanchette R.A."/>
            <person name="Henrissat B."/>
            <person name="Martinez A.T."/>
            <person name="Otillar R."/>
            <person name="Spatafora J.W."/>
            <person name="Yadav J.S."/>
            <person name="Aerts A."/>
            <person name="Benoit I."/>
            <person name="Boyd A."/>
            <person name="Carlson A."/>
            <person name="Copeland A."/>
            <person name="Coutinho P.M."/>
            <person name="de Vries R.P."/>
            <person name="Ferreira P."/>
            <person name="Findley K."/>
            <person name="Foster B."/>
            <person name="Gaskell J."/>
            <person name="Glotzer D."/>
            <person name="Gorecki P."/>
            <person name="Heitman J."/>
            <person name="Hesse C."/>
            <person name="Hori C."/>
            <person name="Igarashi K."/>
            <person name="Jurgens J.A."/>
            <person name="Kallen N."/>
            <person name="Kersten P."/>
            <person name="Kohler A."/>
            <person name="Kuees U."/>
            <person name="Kumar T.K.A."/>
            <person name="Kuo A."/>
            <person name="LaButti K."/>
            <person name="Larrondo L.F."/>
            <person name="Lindquist E."/>
            <person name="Ling A."/>
            <person name="Lombard V."/>
            <person name="Lucas S."/>
            <person name="Lundell T."/>
            <person name="Martin R."/>
            <person name="McLaughlin D.J."/>
            <person name="Morgenstern I."/>
            <person name="Morin E."/>
            <person name="Murat C."/>
            <person name="Nagy L.G."/>
            <person name="Nolan M."/>
            <person name="Ohm R.A."/>
            <person name="Patyshakuliyeva A."/>
            <person name="Rokas A."/>
            <person name="Ruiz-Duenas F.J."/>
            <person name="Sabat G."/>
            <person name="Salamov A."/>
            <person name="Samejima M."/>
            <person name="Schmutz J."/>
            <person name="Slot J.C."/>
            <person name="St John F."/>
            <person name="Stenlid J."/>
            <person name="Sun H."/>
            <person name="Sun S."/>
            <person name="Syed K."/>
            <person name="Tsang A."/>
            <person name="Wiebenga A."/>
            <person name="Young D."/>
            <person name="Pisabarro A."/>
            <person name="Eastwood D.C."/>
            <person name="Martin F."/>
            <person name="Cullen D."/>
            <person name="Grigoriev I.V."/>
            <person name="Hibbett D.S."/>
        </authorList>
    </citation>
    <scope>NUCLEOTIDE SEQUENCE [LARGE SCALE GENOMIC DNA]</scope>
    <source>
        <strain evidence="1 2">MD-104</strain>
    </source>
</reference>
<dbReference type="AlphaFoldDB" id="A0A2H3JBJ2"/>
<protein>
    <recommendedName>
        <fullName evidence="3">F-box domain-containing protein</fullName>
    </recommendedName>
</protein>
<organism evidence="1 2">
    <name type="scientific">Wolfiporia cocos (strain MD-104)</name>
    <name type="common">Brown rot fungus</name>
    <dbReference type="NCBI Taxonomy" id="742152"/>
    <lineage>
        <taxon>Eukaryota</taxon>
        <taxon>Fungi</taxon>
        <taxon>Dikarya</taxon>
        <taxon>Basidiomycota</taxon>
        <taxon>Agaricomycotina</taxon>
        <taxon>Agaricomycetes</taxon>
        <taxon>Polyporales</taxon>
        <taxon>Phaeolaceae</taxon>
        <taxon>Wolfiporia</taxon>
    </lineage>
</organism>
<keyword evidence="2" id="KW-1185">Reference proteome</keyword>